<evidence type="ECO:0000256" key="4">
    <source>
        <dbReference type="SAM" id="MobiDB-lite"/>
    </source>
</evidence>
<keyword evidence="8" id="KW-1185">Reference proteome</keyword>
<keyword evidence="5" id="KW-0812">Transmembrane</keyword>
<dbReference type="Pfam" id="PF07730">
    <property type="entry name" value="HisKA_3"/>
    <property type="match status" value="1"/>
</dbReference>
<evidence type="ECO:0000256" key="5">
    <source>
        <dbReference type="SAM" id="Phobius"/>
    </source>
</evidence>
<keyword evidence="2" id="KW-0418">Kinase</keyword>
<evidence type="ECO:0000259" key="6">
    <source>
        <dbReference type="Pfam" id="PF07730"/>
    </source>
</evidence>
<organism evidence="7 8">
    <name type="scientific">Tsukamurella pseudospumae</name>
    <dbReference type="NCBI Taxonomy" id="239498"/>
    <lineage>
        <taxon>Bacteria</taxon>
        <taxon>Bacillati</taxon>
        <taxon>Actinomycetota</taxon>
        <taxon>Actinomycetes</taxon>
        <taxon>Mycobacteriales</taxon>
        <taxon>Tsukamurellaceae</taxon>
        <taxon>Tsukamurella</taxon>
    </lineage>
</organism>
<reference evidence="7 8" key="1">
    <citation type="submission" date="2016-02" db="EMBL/GenBank/DDBJ databases">
        <authorList>
            <person name="Teng J.L."/>
            <person name="Tang Y."/>
            <person name="Huang Y."/>
            <person name="Guo F."/>
            <person name="Wei W."/>
            <person name="Chen J.H."/>
            <person name="Wong S.Y."/>
            <person name="Lau S.K."/>
            <person name="Woo P.C."/>
        </authorList>
    </citation>
    <scope>NUCLEOTIDE SEQUENCE [LARGE SCALE GENOMIC DNA]</scope>
    <source>
        <strain evidence="7 8">JCM 13375</strain>
    </source>
</reference>
<dbReference type="PANTHER" id="PTHR24421:SF63">
    <property type="entry name" value="SENSOR HISTIDINE KINASE DESK"/>
    <property type="match status" value="1"/>
</dbReference>
<keyword evidence="5" id="KW-0472">Membrane</keyword>
<evidence type="ECO:0000313" key="7">
    <source>
        <dbReference type="EMBL" id="KXO98736.1"/>
    </source>
</evidence>
<feature type="transmembrane region" description="Helical" evidence="5">
    <location>
        <begin position="86"/>
        <end position="108"/>
    </location>
</feature>
<dbReference type="EMBL" id="LSRE01000012">
    <property type="protein sequence ID" value="KXO98736.1"/>
    <property type="molecule type" value="Genomic_DNA"/>
</dbReference>
<feature type="transmembrane region" description="Helical" evidence="5">
    <location>
        <begin position="114"/>
        <end position="131"/>
    </location>
</feature>
<proteinExistence type="predicted"/>
<dbReference type="InterPro" id="IPR036890">
    <property type="entry name" value="HATPase_C_sf"/>
</dbReference>
<sequence length="407" mass="43045">MIPARFGKSLDWWHAKSSADKFRLYTRAVLQIVMITFVVMMATSGTTLWPVIGIVVAGLASIAGIEAQPDLSIRATDRQRRIAWRFALAGLGAVWSAGVVGAQIAPHIGADPAGSRVMCSVAYAMATCAVLPFVRHRWALLLVAAAATALLLRPTNAPAFFALLLAIGVLLMWTSRTTVWSLQILTELEEGKRAAAELEVAEERLRFSRDLHDVVGRAFSAVAVKSELAATLARAGAVDRAVAEMDEVKALAVSSMEDTRSLVRGYRGIDLGTEVAGARSLLSAAGCELRVIGTPDDVPTDLHEAAAWVVREGVTNIVKHSAAGQAVLTLSPSGLVLRNDGVLRPERDEGARAASRTEPLDGARAAPGSVEGSGLDGLQGRLRAVGAGLDGAREGEEFVLTATWEEA</sequence>
<feature type="domain" description="Signal transduction histidine kinase subgroup 3 dimerisation and phosphoacceptor" evidence="6">
    <location>
        <begin position="203"/>
        <end position="268"/>
    </location>
</feature>
<evidence type="ECO:0000256" key="3">
    <source>
        <dbReference type="ARBA" id="ARBA00023012"/>
    </source>
</evidence>
<keyword evidence="5" id="KW-1133">Transmembrane helix</keyword>
<dbReference type="InterPro" id="IPR050482">
    <property type="entry name" value="Sensor_HK_TwoCompSys"/>
</dbReference>
<feature type="transmembrane region" description="Helical" evidence="5">
    <location>
        <begin position="138"/>
        <end position="153"/>
    </location>
</feature>
<accession>A0A137ZKK8</accession>
<dbReference type="Proteomes" id="UP000070409">
    <property type="component" value="Unassembled WGS sequence"/>
</dbReference>
<comment type="caution">
    <text evidence="7">The sequence shown here is derived from an EMBL/GenBank/DDBJ whole genome shotgun (WGS) entry which is preliminary data.</text>
</comment>
<dbReference type="InterPro" id="IPR011712">
    <property type="entry name" value="Sig_transdc_His_kin_sub3_dim/P"/>
</dbReference>
<dbReference type="Gene3D" id="1.20.5.1930">
    <property type="match status" value="1"/>
</dbReference>
<keyword evidence="3" id="KW-0902">Two-component regulatory system</keyword>
<dbReference type="Gene3D" id="3.30.565.10">
    <property type="entry name" value="Histidine kinase-like ATPase, C-terminal domain"/>
    <property type="match status" value="1"/>
</dbReference>
<name>A0A137ZKK8_9ACTN</name>
<feature type="transmembrane region" description="Helical" evidence="5">
    <location>
        <begin position="24"/>
        <end position="42"/>
    </location>
</feature>
<feature type="transmembrane region" description="Helical" evidence="5">
    <location>
        <begin position="48"/>
        <end position="65"/>
    </location>
</feature>
<evidence type="ECO:0000256" key="1">
    <source>
        <dbReference type="ARBA" id="ARBA00022679"/>
    </source>
</evidence>
<dbReference type="PANTHER" id="PTHR24421">
    <property type="entry name" value="NITRATE/NITRITE SENSOR PROTEIN NARX-RELATED"/>
    <property type="match status" value="1"/>
</dbReference>
<feature type="region of interest" description="Disordered" evidence="4">
    <location>
        <begin position="346"/>
        <end position="374"/>
    </location>
</feature>
<gene>
    <name evidence="7" type="ORF">AXK61_03940</name>
</gene>
<evidence type="ECO:0000256" key="2">
    <source>
        <dbReference type="ARBA" id="ARBA00022777"/>
    </source>
</evidence>
<keyword evidence="1" id="KW-0808">Transferase</keyword>
<protein>
    <recommendedName>
        <fullName evidence="6">Signal transduction histidine kinase subgroup 3 dimerisation and phosphoacceptor domain-containing protein</fullName>
    </recommendedName>
</protein>
<evidence type="ECO:0000313" key="8">
    <source>
        <dbReference type="Proteomes" id="UP000070409"/>
    </source>
</evidence>
<dbReference type="RefSeq" id="WP_231855504.1">
    <property type="nucleotide sequence ID" value="NZ_LSRE01000012.1"/>
</dbReference>